<feature type="transmembrane region" description="Helical" evidence="10">
    <location>
        <begin position="404"/>
        <end position="422"/>
    </location>
</feature>
<evidence type="ECO:0000256" key="2">
    <source>
        <dbReference type="ARBA" id="ARBA00004141"/>
    </source>
</evidence>
<accession>A0A1Q3EFY8</accession>
<feature type="transmembrane region" description="Helical" evidence="10">
    <location>
        <begin position="1081"/>
        <end position="1100"/>
    </location>
</feature>
<evidence type="ECO:0000256" key="11">
    <source>
        <dbReference type="SAM" id="MobiDB-lite"/>
    </source>
</evidence>
<dbReference type="SUPFAM" id="SSF144091">
    <property type="entry name" value="Rhomboid-like"/>
    <property type="match status" value="1"/>
</dbReference>
<feature type="region of interest" description="Disordered" evidence="11">
    <location>
        <begin position="1"/>
        <end position="58"/>
    </location>
</feature>
<dbReference type="EC" id="3.4.21.105" evidence="10"/>
<feature type="transmembrane region" description="Helical" evidence="10">
    <location>
        <begin position="864"/>
        <end position="884"/>
    </location>
</feature>
<keyword evidence="9 10" id="KW-0472">Membrane</keyword>
<feature type="transmembrane region" description="Helical" evidence="10">
    <location>
        <begin position="372"/>
        <end position="392"/>
    </location>
</feature>
<feature type="transmembrane region" description="Helical" evidence="10">
    <location>
        <begin position="317"/>
        <end position="335"/>
    </location>
</feature>
<reference evidence="14 15" key="2">
    <citation type="submission" date="2017-02" db="EMBL/GenBank/DDBJ databases">
        <title>A genome survey and senescence transcriptome analysis in Lentinula edodes.</title>
        <authorList>
            <person name="Sakamoto Y."/>
            <person name="Nakade K."/>
            <person name="Sato S."/>
            <person name="Yoshida Y."/>
            <person name="Miyazaki K."/>
            <person name="Natsume S."/>
            <person name="Konno N."/>
        </authorList>
    </citation>
    <scope>NUCLEOTIDE SEQUENCE [LARGE SCALE GENOMIC DNA]</scope>
    <source>
        <strain evidence="14 15">NBRC 111202</strain>
    </source>
</reference>
<evidence type="ECO:0000256" key="9">
    <source>
        <dbReference type="ARBA" id="ARBA00023136"/>
    </source>
</evidence>
<keyword evidence="7 10" id="KW-0720">Serine protease</keyword>
<feature type="domain" description="Cas1p 10 TM acyl transferase" evidence="13">
    <location>
        <begin position="744"/>
        <end position="1158"/>
    </location>
</feature>
<feature type="domain" description="Peptidase S54 rhomboid" evidence="12">
    <location>
        <begin position="249"/>
        <end position="386"/>
    </location>
</feature>
<sequence length="1183" mass="131938">MILPDGASETLQVKDEGFDHDNIISRGSSPGLVRGTSTSRPKSQVGYSGARRPAYPEDEDHEQFYDEAYTKRQTSDASLIHNAVVPAGQSKGYYQDLEYADPYTTPSPYSNQTAGKPSPFALFVGNDGKYPLEQRIENKKRGIGRQAYPFLTWIVSVVLIAVFIYEEVIQSKAQGTPVSFKPTVNPMLGPSGSALIFLGARFPPCMKNVSSVPPSTLLACLNDTANPSTINCPLEDICGFNGFDNGTPNQWFRFITPIFLHAGFIHIALNLLCQLTVSAQVEREMGSGGFFLVYFAAGIFGNVLGANFSLVGSPSTGASGAIFGTTAVAWVDLFAHWKYQYRPVRKLIFMTIEFLIGFAIGYIPYIDNFAHLGGFLLGLLVGIVFYPVISVTKRHRAIMWTCRIVAMVLAIILYVVLIRNFYTSDPYAACPGCRYLSCWPTASNNHCQGTGVAVILISLCIGIGRQVVFDWFDPLHCNALINRGSWLDSNKEIWQPDGCMLHQYSPQTAGSCLGSRQTIFIGDSVTRRLFYQFAHLLDPSLPTAPKEDGLKHANHTLHATSGSLVSFYWDPFLNSSHTFDIVSKGIALQNHSNTYGSKQPALLTLGGGLWNLRYSDLSGGLPAWEANIENLIHSLPSEGPSDNIVFLPVEEIIPSKLSPDRAKTMHSSDIDAMNSDLYHRIYTSHPVVVHPKANLPIALPLVFNEMLDSSYTQDGIHFSDSLIRTQANILLNLHCNEKLPKHFPMDATCCRSYPSPGLLQLMSITVLFGLGVYQLWISRPEDRSISGWCSVIESSPLFVMGVAILLIFLADRTGLWLKEQKLFSAWTFGLLCLISLGAGLLTIKSSDKDLGFLNREQTDEWKGWMQVAILIYHYLGASKISGIYNPIRVLVAAYLFMSGYGHTTFYLKKADFGFLRVAQVLVRLNLLTVVLAYTMNTDYLSYYFAPLVSLWYMVIYVTLAVGSRFNDRTPILVGKILLSAALVTLFFHTLGPLEFLFEILARIFGIQWSAKEWAFRVKLDLWIVYVGVFAAVAVIKIQEFQLTDSPRWHMFQKIAVVLSALVISWFLVFEINQESKFTYNYWHPYISCLPVLGFVVLRNANATLRAANSQIFAFIGRCSLETFIIQYHLWLAADTKGVLLVLPGTRWRPLNFIITSIINRKQPHCLLPHLRMDPPTLDVGLIV</sequence>
<feature type="transmembrane region" description="Helical" evidence="10">
    <location>
        <begin position="971"/>
        <end position="990"/>
    </location>
</feature>
<dbReference type="GO" id="GO:0004252">
    <property type="term" value="F:serine-type endopeptidase activity"/>
    <property type="evidence" value="ECO:0007669"/>
    <property type="project" value="InterPro"/>
</dbReference>
<comment type="caution">
    <text evidence="14">The sequence shown here is derived from an EMBL/GenBank/DDBJ whole genome shotgun (WGS) entry which is preliminary data.</text>
</comment>
<comment type="subcellular location">
    <subcellularLocation>
        <location evidence="2 10">Membrane</location>
        <topology evidence="2 10">Multi-pass membrane protein</topology>
    </subcellularLocation>
</comment>
<dbReference type="Pfam" id="PF07779">
    <property type="entry name" value="Cas1_AcylT"/>
    <property type="match status" value="1"/>
</dbReference>
<feature type="transmembrane region" description="Helical" evidence="10">
    <location>
        <begin position="914"/>
        <end position="934"/>
    </location>
</feature>
<keyword evidence="8 10" id="KW-1133">Transmembrane helix</keyword>
<feature type="transmembrane region" description="Helical" evidence="10">
    <location>
        <begin position="822"/>
        <end position="843"/>
    </location>
</feature>
<protein>
    <recommendedName>
        <fullName evidence="10">Rhomboid-type serine protease</fullName>
        <ecNumber evidence="10">3.4.21.105</ecNumber>
    </recommendedName>
</protein>
<feature type="transmembrane region" description="Helical" evidence="10">
    <location>
        <begin position="1021"/>
        <end position="1038"/>
    </location>
</feature>
<dbReference type="GO" id="GO:0016020">
    <property type="term" value="C:membrane"/>
    <property type="evidence" value="ECO:0007669"/>
    <property type="project" value="UniProtKB-SubCell"/>
</dbReference>
<comment type="caution">
    <text evidence="10">Lacks conserved residue(s) required for the propagation of feature annotation.</text>
</comment>
<feature type="transmembrane region" description="Helical" evidence="10">
    <location>
        <begin position="347"/>
        <end position="366"/>
    </location>
</feature>
<feature type="compositionally biased region" description="Polar residues" evidence="11">
    <location>
        <begin position="35"/>
        <end position="46"/>
    </location>
</feature>
<dbReference type="PANTHER" id="PTHR22936">
    <property type="entry name" value="RHOMBOID-RELATED"/>
    <property type="match status" value="1"/>
</dbReference>
<dbReference type="Proteomes" id="UP000188533">
    <property type="component" value="Unassembled WGS sequence"/>
</dbReference>
<dbReference type="InterPro" id="IPR012419">
    <property type="entry name" value="Cas1_AcylTrans_dom"/>
</dbReference>
<evidence type="ECO:0000256" key="1">
    <source>
        <dbReference type="ARBA" id="ARBA00000156"/>
    </source>
</evidence>
<evidence type="ECO:0000313" key="15">
    <source>
        <dbReference type="Proteomes" id="UP000188533"/>
    </source>
</evidence>
<keyword evidence="15" id="KW-1185">Reference proteome</keyword>
<feature type="transmembrane region" description="Helical" evidence="10">
    <location>
        <begin position="289"/>
        <end position="311"/>
    </location>
</feature>
<comment type="catalytic activity">
    <reaction evidence="1 10">
        <text>Cleaves type-1 transmembrane domains using a catalytic dyad composed of serine and histidine that are contributed by different transmembrane domains.</text>
        <dbReference type="EC" id="3.4.21.105"/>
    </reaction>
</comment>
<proteinExistence type="inferred from homology"/>
<evidence type="ECO:0000256" key="8">
    <source>
        <dbReference type="ARBA" id="ARBA00022989"/>
    </source>
</evidence>
<evidence type="ECO:0000256" key="3">
    <source>
        <dbReference type="ARBA" id="ARBA00009045"/>
    </source>
</evidence>
<dbReference type="Gene3D" id="1.20.1540.10">
    <property type="entry name" value="Rhomboid-like"/>
    <property type="match status" value="1"/>
</dbReference>
<gene>
    <name evidence="14" type="ORF">LENED_007974</name>
</gene>
<reference evidence="14 15" key="1">
    <citation type="submission" date="2016-08" db="EMBL/GenBank/DDBJ databases">
        <authorList>
            <consortium name="Lentinula edodes genome sequencing consortium"/>
            <person name="Sakamoto Y."/>
            <person name="Nakade K."/>
            <person name="Sato S."/>
            <person name="Yoshida Y."/>
            <person name="Miyazaki K."/>
            <person name="Natsume S."/>
            <person name="Konno N."/>
        </authorList>
    </citation>
    <scope>NUCLEOTIDE SEQUENCE [LARGE SCALE GENOMIC DNA]</scope>
    <source>
        <strain evidence="14 15">NBRC 111202</strain>
    </source>
</reference>
<keyword evidence="4 10" id="KW-0645">Protease</keyword>
<dbReference type="InterPro" id="IPR002610">
    <property type="entry name" value="Peptidase_S54_rhomboid-like"/>
</dbReference>
<evidence type="ECO:0000256" key="5">
    <source>
        <dbReference type="ARBA" id="ARBA00022692"/>
    </source>
</evidence>
<dbReference type="InterPro" id="IPR022764">
    <property type="entry name" value="Peptidase_S54_rhomboid_dom"/>
</dbReference>
<comment type="similarity">
    <text evidence="3 10">Belongs to the peptidase S54 family.</text>
</comment>
<feature type="transmembrane region" description="Helical" evidence="10">
    <location>
        <begin position="258"/>
        <end position="277"/>
    </location>
</feature>
<evidence type="ECO:0000256" key="7">
    <source>
        <dbReference type="ARBA" id="ARBA00022825"/>
    </source>
</evidence>
<dbReference type="GO" id="GO:0006508">
    <property type="term" value="P:proteolysis"/>
    <property type="evidence" value="ECO:0007669"/>
    <property type="project" value="UniProtKB-KW"/>
</dbReference>
<evidence type="ECO:0000259" key="12">
    <source>
        <dbReference type="Pfam" id="PF01694"/>
    </source>
</evidence>
<evidence type="ECO:0000313" key="14">
    <source>
        <dbReference type="EMBL" id="GAW06079.1"/>
    </source>
</evidence>
<keyword evidence="6 10" id="KW-0378">Hydrolase</keyword>
<organism evidence="14 15">
    <name type="scientific">Lentinula edodes</name>
    <name type="common">Shiitake mushroom</name>
    <name type="synonym">Lentinus edodes</name>
    <dbReference type="NCBI Taxonomy" id="5353"/>
    <lineage>
        <taxon>Eukaryota</taxon>
        <taxon>Fungi</taxon>
        <taxon>Dikarya</taxon>
        <taxon>Basidiomycota</taxon>
        <taxon>Agaricomycotina</taxon>
        <taxon>Agaricomycetes</taxon>
        <taxon>Agaricomycetidae</taxon>
        <taxon>Agaricales</taxon>
        <taxon>Marasmiineae</taxon>
        <taxon>Omphalotaceae</taxon>
        <taxon>Lentinula</taxon>
    </lineage>
</organism>
<feature type="transmembrane region" description="Helical" evidence="10">
    <location>
        <begin position="147"/>
        <end position="165"/>
    </location>
</feature>
<evidence type="ECO:0000256" key="4">
    <source>
        <dbReference type="ARBA" id="ARBA00022670"/>
    </source>
</evidence>
<dbReference type="AlphaFoldDB" id="A0A1Q3EFY8"/>
<feature type="transmembrane region" description="Helical" evidence="10">
    <location>
        <begin position="1050"/>
        <end position="1069"/>
    </location>
</feature>
<dbReference type="InterPro" id="IPR035952">
    <property type="entry name" value="Rhomboid-like_sf"/>
</dbReference>
<feature type="transmembrane region" description="Helical" evidence="10">
    <location>
        <begin position="940"/>
        <end position="959"/>
    </location>
</feature>
<feature type="transmembrane region" description="Helical" evidence="10">
    <location>
        <begin position="757"/>
        <end position="776"/>
    </location>
</feature>
<dbReference type="Pfam" id="PF01694">
    <property type="entry name" value="Rhomboid"/>
    <property type="match status" value="1"/>
</dbReference>
<name>A0A1Q3EFY8_LENED</name>
<feature type="compositionally biased region" description="Basic and acidic residues" evidence="11">
    <location>
        <begin position="12"/>
        <end position="23"/>
    </location>
</feature>
<keyword evidence="5 10" id="KW-0812">Transmembrane</keyword>
<feature type="transmembrane region" description="Helical" evidence="10">
    <location>
        <begin position="788"/>
        <end position="810"/>
    </location>
</feature>
<evidence type="ECO:0000256" key="6">
    <source>
        <dbReference type="ARBA" id="ARBA00022801"/>
    </source>
</evidence>
<evidence type="ECO:0000259" key="13">
    <source>
        <dbReference type="Pfam" id="PF07779"/>
    </source>
</evidence>
<evidence type="ECO:0000256" key="10">
    <source>
        <dbReference type="RuleBase" id="RU362115"/>
    </source>
</evidence>
<dbReference type="PANTHER" id="PTHR22936:SF69">
    <property type="entry name" value="RHOMBOID-LIKE PROTEIN"/>
    <property type="match status" value="1"/>
</dbReference>
<comment type="function">
    <text evidence="10">Serine protease involved in intramembrane proteolysis.</text>
</comment>
<dbReference type="EMBL" id="BDGU01000292">
    <property type="protein sequence ID" value="GAW06079.1"/>
    <property type="molecule type" value="Genomic_DNA"/>
</dbReference>